<feature type="transmembrane region" description="Helical" evidence="8">
    <location>
        <begin position="258"/>
        <end position="279"/>
    </location>
</feature>
<feature type="transmembrane region" description="Helical" evidence="8">
    <location>
        <begin position="122"/>
        <end position="143"/>
    </location>
</feature>
<gene>
    <name evidence="10" type="ORF">F2Y81_15065</name>
</gene>
<dbReference type="GeneID" id="66308569"/>
<feature type="domain" description="4Fe-4S ferredoxin-type" evidence="9">
    <location>
        <begin position="35"/>
        <end position="65"/>
    </location>
</feature>
<dbReference type="Pfam" id="PF13187">
    <property type="entry name" value="Fer4_9"/>
    <property type="match status" value="1"/>
</dbReference>
<feature type="transmembrane region" description="Helical" evidence="8">
    <location>
        <begin position="208"/>
        <end position="229"/>
    </location>
</feature>
<comment type="caution">
    <text evidence="10">The sequence shown here is derived from an EMBL/GenBank/DDBJ whole genome shotgun (WGS) entry which is preliminary data.</text>
</comment>
<proteinExistence type="predicted"/>
<keyword evidence="4" id="KW-0677">Repeat</keyword>
<feature type="transmembrane region" description="Helical" evidence="8">
    <location>
        <begin position="80"/>
        <end position="102"/>
    </location>
</feature>
<evidence type="ECO:0000256" key="7">
    <source>
        <dbReference type="ARBA" id="ARBA00023014"/>
    </source>
</evidence>
<evidence type="ECO:0000256" key="6">
    <source>
        <dbReference type="ARBA" id="ARBA00023004"/>
    </source>
</evidence>
<keyword evidence="8" id="KW-0812">Transmembrane</keyword>
<accession>A0A108T558</accession>
<dbReference type="PROSITE" id="PS51379">
    <property type="entry name" value="4FE4S_FER_2"/>
    <property type="match status" value="2"/>
</dbReference>
<evidence type="ECO:0000256" key="4">
    <source>
        <dbReference type="ARBA" id="ARBA00022737"/>
    </source>
</evidence>
<dbReference type="SUPFAM" id="SSF54862">
    <property type="entry name" value="4Fe-4S ferredoxins"/>
    <property type="match status" value="1"/>
</dbReference>
<keyword evidence="1" id="KW-0813">Transport</keyword>
<feature type="transmembrane region" description="Helical" evidence="8">
    <location>
        <begin position="155"/>
        <end position="173"/>
    </location>
</feature>
<dbReference type="GO" id="GO:0051539">
    <property type="term" value="F:4 iron, 4 sulfur cluster binding"/>
    <property type="evidence" value="ECO:0007669"/>
    <property type="project" value="UniProtKB-KW"/>
</dbReference>
<keyword evidence="7" id="KW-0411">Iron-sulfur</keyword>
<evidence type="ECO:0000256" key="1">
    <source>
        <dbReference type="ARBA" id="ARBA00022448"/>
    </source>
</evidence>
<dbReference type="InterPro" id="IPR050572">
    <property type="entry name" value="Fe-S_Ferredoxin"/>
</dbReference>
<dbReference type="Gene3D" id="3.30.70.20">
    <property type="match status" value="1"/>
</dbReference>
<keyword evidence="6" id="KW-0408">Iron</keyword>
<dbReference type="PANTHER" id="PTHR43687:SF6">
    <property type="entry name" value="L-ASPARTATE SEMIALDEHYDE SULFURTRANSFERASE IRON-SULFUR SUBUNIT"/>
    <property type="match status" value="1"/>
</dbReference>
<dbReference type="PANTHER" id="PTHR43687">
    <property type="entry name" value="ADENYLYLSULFATE REDUCTASE, BETA SUBUNIT"/>
    <property type="match status" value="1"/>
</dbReference>
<evidence type="ECO:0000256" key="5">
    <source>
        <dbReference type="ARBA" id="ARBA00022982"/>
    </source>
</evidence>
<evidence type="ECO:0000256" key="2">
    <source>
        <dbReference type="ARBA" id="ARBA00022485"/>
    </source>
</evidence>
<evidence type="ECO:0000313" key="11">
    <source>
        <dbReference type="Proteomes" id="UP000448877"/>
    </source>
</evidence>
<dbReference type="InterPro" id="IPR017896">
    <property type="entry name" value="4Fe4S_Fe-S-bd"/>
</dbReference>
<dbReference type="GO" id="GO:0046872">
    <property type="term" value="F:metal ion binding"/>
    <property type="evidence" value="ECO:0007669"/>
    <property type="project" value="UniProtKB-KW"/>
</dbReference>
<evidence type="ECO:0000313" key="10">
    <source>
        <dbReference type="EMBL" id="KAA5416774.1"/>
    </source>
</evidence>
<dbReference type="RefSeq" id="WP_007218465.1">
    <property type="nucleotide sequence ID" value="NZ_CABMLT010000020.1"/>
</dbReference>
<dbReference type="AlphaFoldDB" id="A0A108T558"/>
<name>A0A108T558_9BACE</name>
<keyword evidence="8" id="KW-0472">Membrane</keyword>
<keyword evidence="2" id="KW-0004">4Fe-4S</keyword>
<feature type="domain" description="4Fe-4S ferredoxin-type" evidence="9">
    <location>
        <begin position="4"/>
        <end position="33"/>
    </location>
</feature>
<evidence type="ECO:0000256" key="8">
    <source>
        <dbReference type="SAM" id="Phobius"/>
    </source>
</evidence>
<protein>
    <submittedName>
        <fullName evidence="10">4Fe-4S dicluster domain-containing protein</fullName>
    </submittedName>
</protein>
<dbReference type="Proteomes" id="UP000448877">
    <property type="component" value="Unassembled WGS sequence"/>
</dbReference>
<evidence type="ECO:0000256" key="3">
    <source>
        <dbReference type="ARBA" id="ARBA00022723"/>
    </source>
</evidence>
<dbReference type="EMBL" id="VVYV01000025">
    <property type="protein sequence ID" value="KAA5416774.1"/>
    <property type="molecule type" value="Genomic_DNA"/>
</dbReference>
<sequence length="283" mass="31614">METKKIQIDNDLCSKCGKCVKACLKNVLSQKSKKADIRIWNITQCDSCGACIKVCRRKALEIEGISLSKKPFSEQVKRKGLAFSLILFPMMLLAGFLMHPHLEQMKMIFTAQDLVERFHYNSYYHIGHLIVMFSVPFIMVSMIGIMNNLQSSGKLWGFWGCIIGVFGAFILAVDKGALCLVLSAFDTLPEADFIKISPFLQVIVDKAGLLKVCYLLPLLPIGAVIQGIGLIKEKRIKRWQGILMIAGLLLLNNPDIELISTIGTLLMCFGYFPIGIRALHNTL</sequence>
<keyword evidence="5" id="KW-0249">Electron transport</keyword>
<keyword evidence="8" id="KW-1133">Transmembrane helix</keyword>
<organism evidence="10 11">
    <name type="scientific">Bacteroides cellulosilyticus</name>
    <dbReference type="NCBI Taxonomy" id="246787"/>
    <lineage>
        <taxon>Bacteria</taxon>
        <taxon>Pseudomonadati</taxon>
        <taxon>Bacteroidota</taxon>
        <taxon>Bacteroidia</taxon>
        <taxon>Bacteroidales</taxon>
        <taxon>Bacteroidaceae</taxon>
        <taxon>Bacteroides</taxon>
    </lineage>
</organism>
<evidence type="ECO:0000259" key="9">
    <source>
        <dbReference type="PROSITE" id="PS51379"/>
    </source>
</evidence>
<keyword evidence="3" id="KW-0479">Metal-binding</keyword>
<reference evidence="10 11" key="1">
    <citation type="journal article" date="2019" name="Nat. Med.">
        <title>A library of human gut bacterial isolates paired with longitudinal multiomics data enables mechanistic microbiome research.</title>
        <authorList>
            <person name="Poyet M."/>
            <person name="Groussin M."/>
            <person name="Gibbons S.M."/>
            <person name="Avila-Pacheco J."/>
            <person name="Jiang X."/>
            <person name="Kearney S.M."/>
            <person name="Perrotta A.R."/>
            <person name="Berdy B."/>
            <person name="Zhao S."/>
            <person name="Lieberman T.D."/>
            <person name="Swanson P.K."/>
            <person name="Smith M."/>
            <person name="Roesemann S."/>
            <person name="Alexander J.E."/>
            <person name="Rich S.A."/>
            <person name="Livny J."/>
            <person name="Vlamakis H."/>
            <person name="Clish C."/>
            <person name="Bullock K."/>
            <person name="Deik A."/>
            <person name="Scott J."/>
            <person name="Pierce K.A."/>
            <person name="Xavier R.J."/>
            <person name="Alm E.J."/>
        </authorList>
    </citation>
    <scope>NUCLEOTIDE SEQUENCE [LARGE SCALE GENOMIC DNA]</scope>
    <source>
        <strain evidence="10 11">BIOML-A6</strain>
    </source>
</reference>